<dbReference type="InterPro" id="IPR041489">
    <property type="entry name" value="PDZ_6"/>
</dbReference>
<dbReference type="Pfam" id="PF17820">
    <property type="entry name" value="PDZ_6"/>
    <property type="match status" value="2"/>
</dbReference>
<accession>W2C299</accession>
<dbReference type="InterPro" id="IPR001478">
    <property type="entry name" value="PDZ"/>
</dbReference>
<evidence type="ECO:0000313" key="6">
    <source>
        <dbReference type="Proteomes" id="UP000018837"/>
    </source>
</evidence>
<dbReference type="Gene3D" id="2.30.42.10">
    <property type="match status" value="2"/>
</dbReference>
<comment type="subcellular location">
    <subcellularLocation>
        <location evidence="1">Cytoplasm</location>
    </subcellularLocation>
</comment>
<feature type="domain" description="PDZ" evidence="4">
    <location>
        <begin position="315"/>
        <end position="379"/>
    </location>
</feature>
<keyword evidence="3" id="KW-0732">Signal</keyword>
<dbReference type="Pfam" id="PF13590">
    <property type="entry name" value="DUF4136"/>
    <property type="match status" value="1"/>
</dbReference>
<comment type="caution">
    <text evidence="5">The sequence shown here is derived from an EMBL/GenBank/DDBJ whole genome shotgun (WGS) entry which is preliminary data.</text>
</comment>
<keyword evidence="2" id="KW-0963">Cytoplasm</keyword>
<dbReference type="EMBL" id="AYUF01000490">
    <property type="protein sequence ID" value="ETK01168.1"/>
    <property type="molecule type" value="Genomic_DNA"/>
</dbReference>
<gene>
    <name evidence="5" type="ORF">N425_11350</name>
</gene>
<dbReference type="Gene3D" id="3.30.160.670">
    <property type="match status" value="1"/>
</dbReference>
<dbReference type="PROSITE" id="PS50106">
    <property type="entry name" value="PDZ"/>
    <property type="match status" value="2"/>
</dbReference>
<evidence type="ECO:0000256" key="3">
    <source>
        <dbReference type="SAM" id="SignalP"/>
    </source>
</evidence>
<dbReference type="InterPro" id="IPR052122">
    <property type="entry name" value="Intracell_Traff_Signaling_Reg"/>
</dbReference>
<dbReference type="Proteomes" id="UP000018837">
    <property type="component" value="Unassembled WGS sequence"/>
</dbReference>
<dbReference type="InterPro" id="IPR036034">
    <property type="entry name" value="PDZ_sf"/>
</dbReference>
<evidence type="ECO:0000256" key="2">
    <source>
        <dbReference type="ARBA" id="ARBA00022490"/>
    </source>
</evidence>
<organism evidence="5 6">
    <name type="scientific">Tannerella sp. oral taxon BU063 isolate Cell 2</name>
    <dbReference type="NCBI Taxonomy" id="1411148"/>
    <lineage>
        <taxon>Bacteria</taxon>
        <taxon>Pseudomonadati</taxon>
        <taxon>Bacteroidota</taxon>
        <taxon>Bacteroidia</taxon>
        <taxon>Bacteroidales</taxon>
        <taxon>Tannerellaceae</taxon>
        <taxon>Tannerella</taxon>
    </lineage>
</organism>
<dbReference type="PANTHER" id="PTHR15963">
    <property type="entry name" value="GENERAL RECEPTOR FOR PHOSPHOINOSITIDES 1-ASSOCIATED SCAFFOLD PROTEIN-RELATED"/>
    <property type="match status" value="1"/>
</dbReference>
<dbReference type="SMART" id="SM00228">
    <property type="entry name" value="PDZ"/>
    <property type="match status" value="2"/>
</dbReference>
<dbReference type="GO" id="GO:0005737">
    <property type="term" value="C:cytoplasm"/>
    <property type="evidence" value="ECO:0007669"/>
    <property type="project" value="UniProtKB-SubCell"/>
</dbReference>
<dbReference type="PANTHER" id="PTHR15963:SF5">
    <property type="entry name" value="SHORT SPINDLE 6, ISOFORM A"/>
    <property type="match status" value="1"/>
</dbReference>
<dbReference type="SUPFAM" id="SSF50156">
    <property type="entry name" value="PDZ domain-like"/>
    <property type="match status" value="2"/>
</dbReference>
<dbReference type="PATRIC" id="fig|1411148.3.peg.1856"/>
<feature type="domain" description="PDZ" evidence="4">
    <location>
        <begin position="15"/>
        <end position="86"/>
    </location>
</feature>
<name>W2C299_9BACT</name>
<sequence>MKFLLCSILLACTAWITTAQEPQSCRLGFSYEFSNNKNWGKDKPVIMKVYPNSPAEKAGLKQNDIIERINGARIEEISPDDVDSLISDPEVREVRLTIHNFSSNNREVTLEKECTSALSLGEEQLATAFSMYSVESTHDRLFICPFMTKTTDAAVDFSQFTTFDFTDTDDHTISKIESVINNVLKTELTKKGLRQQSIKPDFTIQTYYKFNKNPNFKKKSRETAEQSPTFRYDITRDRVTKFPFYDANTPESEAEYILQFGIRFIDQRYVRGRVLWECEANELMSSPYAVDEYASIHIPLMCMQFPYVKYERNAQFILTKKSHNYTGIRYSIYELNKVVDVDYGSPASKAGIQRGDIIDRINGKRMDHTADEFTAAYRQFITNTLKYRDSGTRFTNANGFPNCMFWDKFKYPQIAKIFETDKYMTAFSYLYFFAPYVNPEGTGANVCILHLRRGTEKLEYIIRPELRSEKTIELN</sequence>
<protein>
    <submittedName>
        <fullName evidence="5">Signal protein PDZ</fullName>
    </submittedName>
</protein>
<dbReference type="AlphaFoldDB" id="W2C299"/>
<proteinExistence type="predicted"/>
<feature type="signal peptide" evidence="3">
    <location>
        <begin position="1"/>
        <end position="19"/>
    </location>
</feature>
<evidence type="ECO:0000256" key="1">
    <source>
        <dbReference type="ARBA" id="ARBA00004496"/>
    </source>
</evidence>
<evidence type="ECO:0000313" key="5">
    <source>
        <dbReference type="EMBL" id="ETK01168.1"/>
    </source>
</evidence>
<feature type="chain" id="PRO_5004813322" evidence="3">
    <location>
        <begin position="20"/>
        <end position="475"/>
    </location>
</feature>
<reference evidence="5 6" key="1">
    <citation type="submission" date="2013-11" db="EMBL/GenBank/DDBJ databases">
        <title>Single cell genomics of uncultured Tannerella BU063 (oral taxon 286).</title>
        <authorList>
            <person name="Beall C.J."/>
            <person name="Campbell A.G."/>
            <person name="Griffen A.L."/>
            <person name="Podar M."/>
            <person name="Leys E.J."/>
        </authorList>
    </citation>
    <scope>NUCLEOTIDE SEQUENCE [LARGE SCALE GENOMIC DNA]</scope>
    <source>
        <strain evidence="5">Cell 2</strain>
    </source>
</reference>
<evidence type="ECO:0000259" key="4">
    <source>
        <dbReference type="PROSITE" id="PS50106"/>
    </source>
</evidence>
<dbReference type="InterPro" id="IPR025411">
    <property type="entry name" value="DUF4136"/>
</dbReference>